<feature type="transmembrane region" description="Helical" evidence="6">
    <location>
        <begin position="39"/>
        <end position="58"/>
    </location>
</feature>
<keyword evidence="8" id="KW-1185">Reference proteome</keyword>
<evidence type="ECO:0000256" key="2">
    <source>
        <dbReference type="ARBA" id="ARBA00022475"/>
    </source>
</evidence>
<comment type="subcellular location">
    <subcellularLocation>
        <location evidence="1">Cell membrane</location>
        <topology evidence="1">Multi-pass membrane protein</topology>
    </subcellularLocation>
</comment>
<evidence type="ECO:0000256" key="5">
    <source>
        <dbReference type="ARBA" id="ARBA00023136"/>
    </source>
</evidence>
<dbReference type="Proteomes" id="UP000199663">
    <property type="component" value="Unassembled WGS sequence"/>
</dbReference>
<keyword evidence="3 6" id="KW-0812">Transmembrane</keyword>
<name>A0A1H3PW76_9BACT</name>
<protein>
    <submittedName>
        <fullName evidence="7">Membrane protein involved in the export of O-antigen and teichoic acid</fullName>
    </submittedName>
</protein>
<sequence>MLKAFFKDSAIYTLPSLVSRGLSFFLFPLYTQVLSPTDYGAFDILVVFGNLITLTVALEISQGVARYYTEEQDPDKKIVYASTSFWFSLVCYFLFMVFSLIFSTTLTGWLLDDKSWSGIFQLYTLHIFLYGLFCLIQNQFRWEFRSKTYALISIIVTLTTAGVSVYLAYFLKWGIHGILYGLISGSFVGCVYGLWNLRSTYQLKFDSSYLKKMITFSAPLIPSSIAVFMSLYIDRLMINHYLSLEEVGIYGIGYRLASIVGLLMIGFKGALTPLIYNNYNKKNTPKDLAVIFRYFSAAALMIFLGLSIFSKEILTIITTPAYIPASQVVIYLIPAVFFSNMYVFAPGITITKKTHFLIYINMGGALVNFLLNLVLIPRYGISGAAIATFIGYGFVFGVHMIISQKLYFVPHKWKQLVLAIGVFGLIAGFGLTMDSDYRFNFLIKLGILIMTIPLVVLLKLILKKEVVQVYVFVKHRFFSK</sequence>
<accession>A0A1H3PW76</accession>
<feature type="transmembrane region" description="Helical" evidence="6">
    <location>
        <begin position="439"/>
        <end position="462"/>
    </location>
</feature>
<keyword evidence="4 6" id="KW-1133">Transmembrane helix</keyword>
<feature type="transmembrane region" description="Helical" evidence="6">
    <location>
        <begin position="115"/>
        <end position="136"/>
    </location>
</feature>
<evidence type="ECO:0000313" key="8">
    <source>
        <dbReference type="Proteomes" id="UP000199663"/>
    </source>
</evidence>
<keyword evidence="5 6" id="KW-0472">Membrane</keyword>
<dbReference type="Pfam" id="PF13440">
    <property type="entry name" value="Polysacc_synt_3"/>
    <property type="match status" value="1"/>
</dbReference>
<dbReference type="PANTHER" id="PTHR30250:SF11">
    <property type="entry name" value="O-ANTIGEN TRANSPORTER-RELATED"/>
    <property type="match status" value="1"/>
</dbReference>
<evidence type="ECO:0000313" key="7">
    <source>
        <dbReference type="EMBL" id="SDZ05572.1"/>
    </source>
</evidence>
<comment type="caution">
    <text evidence="7">The sequence shown here is derived from an EMBL/GenBank/DDBJ whole genome shotgun (WGS) entry which is preliminary data.</text>
</comment>
<feature type="transmembrane region" description="Helical" evidence="6">
    <location>
        <begin position="177"/>
        <end position="195"/>
    </location>
</feature>
<dbReference type="EMBL" id="FNQC01000005">
    <property type="protein sequence ID" value="SDZ05572.1"/>
    <property type="molecule type" value="Genomic_DNA"/>
</dbReference>
<evidence type="ECO:0000256" key="1">
    <source>
        <dbReference type="ARBA" id="ARBA00004651"/>
    </source>
</evidence>
<feature type="transmembrane region" description="Helical" evidence="6">
    <location>
        <begin position="78"/>
        <end position="103"/>
    </location>
</feature>
<evidence type="ECO:0000256" key="3">
    <source>
        <dbReference type="ARBA" id="ARBA00022692"/>
    </source>
</evidence>
<feature type="transmembrane region" description="Helical" evidence="6">
    <location>
        <begin position="148"/>
        <end position="171"/>
    </location>
</feature>
<keyword evidence="2" id="KW-1003">Cell membrane</keyword>
<feature type="transmembrane region" description="Helical" evidence="6">
    <location>
        <begin position="321"/>
        <end position="344"/>
    </location>
</feature>
<gene>
    <name evidence="7" type="ORF">SAMN05444412_10572</name>
</gene>
<feature type="transmembrane region" description="Helical" evidence="6">
    <location>
        <begin position="415"/>
        <end position="433"/>
    </location>
</feature>
<feature type="transmembrane region" description="Helical" evidence="6">
    <location>
        <begin position="216"/>
        <end position="233"/>
    </location>
</feature>
<dbReference type="InterPro" id="IPR050833">
    <property type="entry name" value="Poly_Biosynth_Transport"/>
</dbReference>
<dbReference type="PANTHER" id="PTHR30250">
    <property type="entry name" value="PST FAMILY PREDICTED COLANIC ACID TRANSPORTER"/>
    <property type="match status" value="1"/>
</dbReference>
<evidence type="ECO:0000256" key="6">
    <source>
        <dbReference type="SAM" id="Phobius"/>
    </source>
</evidence>
<reference evidence="7 8" key="1">
    <citation type="submission" date="2016-10" db="EMBL/GenBank/DDBJ databases">
        <authorList>
            <person name="Varghese N."/>
            <person name="Submissions S."/>
        </authorList>
    </citation>
    <scope>NUCLEOTIDE SEQUENCE [LARGE SCALE GENOMIC DNA]</scope>
    <source>
        <strain evidence="7 8">DSM 17997</strain>
    </source>
</reference>
<proteinExistence type="predicted"/>
<feature type="transmembrane region" description="Helical" evidence="6">
    <location>
        <begin position="12"/>
        <end position="33"/>
    </location>
</feature>
<feature type="transmembrane region" description="Helical" evidence="6">
    <location>
        <begin position="253"/>
        <end position="276"/>
    </location>
</feature>
<feature type="transmembrane region" description="Helical" evidence="6">
    <location>
        <begin position="288"/>
        <end position="309"/>
    </location>
</feature>
<evidence type="ECO:0000256" key="4">
    <source>
        <dbReference type="ARBA" id="ARBA00022989"/>
    </source>
</evidence>
<dbReference type="RefSeq" id="WP_019599469.1">
    <property type="nucleotide sequence ID" value="NZ_FNQC01000005.1"/>
</dbReference>
<organism evidence="7 8">
    <name type="scientific">Rhodonellum ikkaensis</name>
    <dbReference type="NCBI Taxonomy" id="336829"/>
    <lineage>
        <taxon>Bacteria</taxon>
        <taxon>Pseudomonadati</taxon>
        <taxon>Bacteroidota</taxon>
        <taxon>Cytophagia</taxon>
        <taxon>Cytophagales</taxon>
        <taxon>Cytophagaceae</taxon>
        <taxon>Rhodonellum</taxon>
    </lineage>
</organism>
<feature type="transmembrane region" description="Helical" evidence="6">
    <location>
        <begin position="381"/>
        <end position="403"/>
    </location>
</feature>
<feature type="transmembrane region" description="Helical" evidence="6">
    <location>
        <begin position="356"/>
        <end position="375"/>
    </location>
</feature>